<evidence type="ECO:0000256" key="1">
    <source>
        <dbReference type="SAM" id="MobiDB-lite"/>
    </source>
</evidence>
<protein>
    <submittedName>
        <fullName evidence="2">Uncharacterized protein</fullName>
    </submittedName>
</protein>
<dbReference type="Proteomes" id="UP000799302">
    <property type="component" value="Unassembled WGS sequence"/>
</dbReference>
<reference evidence="2" key="1">
    <citation type="journal article" date="2020" name="Stud. Mycol.">
        <title>101 Dothideomycetes genomes: a test case for predicting lifestyles and emergence of pathogens.</title>
        <authorList>
            <person name="Haridas S."/>
            <person name="Albert R."/>
            <person name="Binder M."/>
            <person name="Bloem J."/>
            <person name="Labutti K."/>
            <person name="Salamov A."/>
            <person name="Andreopoulos B."/>
            <person name="Baker S."/>
            <person name="Barry K."/>
            <person name="Bills G."/>
            <person name="Bluhm B."/>
            <person name="Cannon C."/>
            <person name="Castanera R."/>
            <person name="Culley D."/>
            <person name="Daum C."/>
            <person name="Ezra D."/>
            <person name="Gonzalez J."/>
            <person name="Henrissat B."/>
            <person name="Kuo A."/>
            <person name="Liang C."/>
            <person name="Lipzen A."/>
            <person name="Lutzoni F."/>
            <person name="Magnuson J."/>
            <person name="Mondo S."/>
            <person name="Nolan M."/>
            <person name="Ohm R."/>
            <person name="Pangilinan J."/>
            <person name="Park H.-J."/>
            <person name="Ramirez L."/>
            <person name="Alfaro M."/>
            <person name="Sun H."/>
            <person name="Tritt A."/>
            <person name="Yoshinaga Y."/>
            <person name="Zwiers L.-H."/>
            <person name="Turgeon B."/>
            <person name="Goodwin S."/>
            <person name="Spatafora J."/>
            <person name="Crous P."/>
            <person name="Grigoriev I."/>
        </authorList>
    </citation>
    <scope>NUCLEOTIDE SEQUENCE</scope>
    <source>
        <strain evidence="2">CBS 115976</strain>
    </source>
</reference>
<evidence type="ECO:0000313" key="3">
    <source>
        <dbReference type="Proteomes" id="UP000799302"/>
    </source>
</evidence>
<proteinExistence type="predicted"/>
<gene>
    <name evidence="2" type="ORF">BT63DRAFT_442527</name>
</gene>
<keyword evidence="3" id="KW-1185">Reference proteome</keyword>
<evidence type="ECO:0000313" key="2">
    <source>
        <dbReference type="EMBL" id="KAF2666260.1"/>
    </source>
</evidence>
<accession>A0A6A6U2W9</accession>
<name>A0A6A6U2W9_9PEZI</name>
<organism evidence="2 3">
    <name type="scientific">Microthyrium microscopicum</name>
    <dbReference type="NCBI Taxonomy" id="703497"/>
    <lineage>
        <taxon>Eukaryota</taxon>
        <taxon>Fungi</taxon>
        <taxon>Dikarya</taxon>
        <taxon>Ascomycota</taxon>
        <taxon>Pezizomycotina</taxon>
        <taxon>Dothideomycetes</taxon>
        <taxon>Dothideomycetes incertae sedis</taxon>
        <taxon>Microthyriales</taxon>
        <taxon>Microthyriaceae</taxon>
        <taxon>Microthyrium</taxon>
    </lineage>
</organism>
<sequence>MSWNSQNPKGSAGPRSILNSSRTCHYHSTEEAMFRRIVDASKRTGRAPFGVPVKHPDSPQICDYVLQHILTAEFLFLSTQPERWNPKTFLVWAARTVMERGEIPVNVNMMNLVSWAEFGHTIQLPSKSFIFSDDPDWSFGEKEIIERAASKYWIEWRKDAELDFGTKKS</sequence>
<feature type="region of interest" description="Disordered" evidence="1">
    <location>
        <begin position="1"/>
        <end position="20"/>
    </location>
</feature>
<dbReference type="AlphaFoldDB" id="A0A6A6U2W9"/>
<dbReference type="EMBL" id="MU004239">
    <property type="protein sequence ID" value="KAF2666260.1"/>
    <property type="molecule type" value="Genomic_DNA"/>
</dbReference>